<accession>A0A6A4HTD3</accession>
<protein>
    <submittedName>
        <fullName evidence="2">Uncharacterized protein</fullName>
    </submittedName>
</protein>
<name>A0A6A4HTD3_9AGAR</name>
<evidence type="ECO:0000313" key="2">
    <source>
        <dbReference type="EMBL" id="KAE9401203.1"/>
    </source>
</evidence>
<keyword evidence="3" id="KW-1185">Reference proteome</keyword>
<organism evidence="2 3">
    <name type="scientific">Gymnopus androsaceus JB14</name>
    <dbReference type="NCBI Taxonomy" id="1447944"/>
    <lineage>
        <taxon>Eukaryota</taxon>
        <taxon>Fungi</taxon>
        <taxon>Dikarya</taxon>
        <taxon>Basidiomycota</taxon>
        <taxon>Agaricomycotina</taxon>
        <taxon>Agaricomycetes</taxon>
        <taxon>Agaricomycetidae</taxon>
        <taxon>Agaricales</taxon>
        <taxon>Marasmiineae</taxon>
        <taxon>Omphalotaceae</taxon>
        <taxon>Gymnopus</taxon>
    </lineage>
</organism>
<sequence length="478" mass="52607">MHEDATNDQSDDSEWNYKPLISSSPQAHSPGSEISLAGFDEEEFRLRRASSIESIPETIQASHQPCHDGGVEFIAYEHPHGDSDDDVLPAGSSTQKRRGRPRKTPAAIPKSRSLSPPYTFSTAFLVLQKDTVTRGRGGKAAKVTKNPPKMYGPVNLPSATTWDSFLSNAAQQDNNHYTHLLTRLEARKRQEKLIYVEMEPPLEVSNTISAMTMGSSLVLVAPRTDEYEVSQAKLDDNLESIVSEIKARYAPGKACNDPKHASLCCFVHVVTSQHFDVGYRARALQWAGKIRREQEMPVPSVDITRIPIGEGWFAASHSLKTSKKPAVTSEPSSMAETSIVVGPSAPVNNALALQLASLNAAQTQMQMMLSMGRMQSGIGQGFLNIPFEAPFAPSASSSHAHNIRSSSPPIPETIISLNEFCTKYRLTAVEARLIKIEFEPGDNLTDYPQEDWLKAGFTKLSWDRVVKSNKAYRASLKV</sequence>
<feature type="region of interest" description="Disordered" evidence="1">
    <location>
        <begin position="75"/>
        <end position="113"/>
    </location>
</feature>
<proteinExistence type="predicted"/>
<gene>
    <name evidence="2" type="ORF">BT96DRAFT_938056</name>
</gene>
<dbReference type="EMBL" id="ML769448">
    <property type="protein sequence ID" value="KAE9401203.1"/>
    <property type="molecule type" value="Genomic_DNA"/>
</dbReference>
<evidence type="ECO:0000313" key="3">
    <source>
        <dbReference type="Proteomes" id="UP000799118"/>
    </source>
</evidence>
<dbReference type="Proteomes" id="UP000799118">
    <property type="component" value="Unassembled WGS sequence"/>
</dbReference>
<dbReference type="OrthoDB" id="3069791at2759"/>
<feature type="region of interest" description="Disordered" evidence="1">
    <location>
        <begin position="1"/>
        <end position="38"/>
    </location>
</feature>
<evidence type="ECO:0000256" key="1">
    <source>
        <dbReference type="SAM" id="MobiDB-lite"/>
    </source>
</evidence>
<dbReference type="AlphaFoldDB" id="A0A6A4HTD3"/>
<reference evidence="2" key="1">
    <citation type="journal article" date="2019" name="Environ. Microbiol.">
        <title>Fungal ecological strategies reflected in gene transcription - a case study of two litter decomposers.</title>
        <authorList>
            <person name="Barbi F."/>
            <person name="Kohler A."/>
            <person name="Barry K."/>
            <person name="Baskaran P."/>
            <person name="Daum C."/>
            <person name="Fauchery L."/>
            <person name="Ihrmark K."/>
            <person name="Kuo A."/>
            <person name="LaButti K."/>
            <person name="Lipzen A."/>
            <person name="Morin E."/>
            <person name="Grigoriev I.V."/>
            <person name="Henrissat B."/>
            <person name="Lindahl B."/>
            <person name="Martin F."/>
        </authorList>
    </citation>
    <scope>NUCLEOTIDE SEQUENCE</scope>
    <source>
        <strain evidence="2">JB14</strain>
    </source>
</reference>